<feature type="region of interest" description="Disordered" evidence="1">
    <location>
        <begin position="1"/>
        <end position="20"/>
    </location>
</feature>
<dbReference type="RefSeq" id="XP_064708228.1">
    <property type="nucleotide sequence ID" value="XM_064855568.1"/>
</dbReference>
<evidence type="ECO:0000313" key="3">
    <source>
        <dbReference type="Proteomes" id="UP001358417"/>
    </source>
</evidence>
<comment type="caution">
    <text evidence="2">The sequence shown here is derived from an EMBL/GenBank/DDBJ whole genome shotgun (WGS) entry which is preliminary data.</text>
</comment>
<feature type="region of interest" description="Disordered" evidence="1">
    <location>
        <begin position="35"/>
        <end position="78"/>
    </location>
</feature>
<keyword evidence="3" id="KW-1185">Reference proteome</keyword>
<evidence type="ECO:0000256" key="1">
    <source>
        <dbReference type="SAM" id="MobiDB-lite"/>
    </source>
</evidence>
<dbReference type="GeneID" id="89980190"/>
<accession>A0AAV9NGB3</accession>
<dbReference type="AlphaFoldDB" id="A0AAV9NGB3"/>
<proteinExistence type="predicted"/>
<feature type="compositionally biased region" description="Acidic residues" evidence="1">
    <location>
        <begin position="238"/>
        <end position="257"/>
    </location>
</feature>
<gene>
    <name evidence="2" type="ORF">LTR84_012043</name>
</gene>
<dbReference type="Proteomes" id="UP001358417">
    <property type="component" value="Unassembled WGS sequence"/>
</dbReference>
<feature type="region of interest" description="Disordered" evidence="1">
    <location>
        <begin position="194"/>
        <end position="279"/>
    </location>
</feature>
<evidence type="ECO:0000313" key="2">
    <source>
        <dbReference type="EMBL" id="KAK5056512.1"/>
    </source>
</evidence>
<feature type="compositionally biased region" description="Polar residues" evidence="1">
    <location>
        <begin position="68"/>
        <end position="78"/>
    </location>
</feature>
<organism evidence="2 3">
    <name type="scientific">Exophiala bonariae</name>
    <dbReference type="NCBI Taxonomy" id="1690606"/>
    <lineage>
        <taxon>Eukaryota</taxon>
        <taxon>Fungi</taxon>
        <taxon>Dikarya</taxon>
        <taxon>Ascomycota</taxon>
        <taxon>Pezizomycotina</taxon>
        <taxon>Eurotiomycetes</taxon>
        <taxon>Chaetothyriomycetidae</taxon>
        <taxon>Chaetothyriales</taxon>
        <taxon>Herpotrichiellaceae</taxon>
        <taxon>Exophiala</taxon>
    </lineage>
</organism>
<protein>
    <submittedName>
        <fullName evidence="2">Uncharacterized protein</fullName>
    </submittedName>
</protein>
<name>A0AAV9NGB3_9EURO</name>
<feature type="compositionally biased region" description="Basic residues" evidence="1">
    <location>
        <begin position="208"/>
        <end position="218"/>
    </location>
</feature>
<sequence length="279" mass="30949">MSSNERLSSPYHPEEPVVNDTTLVVPGVGANAALSPADEHWTEERTDFSTDALPSSSQNIPAKRMRAKSTSQAATGENTKPRVYHHDRAGIQATQARLKHSESFATDVRYICTVQGCAANEARHDEMSRHWNDGKKNQNLRLIDHDMDIYGGKPYFEIRKLDYSIATDLAITEDATTAQEWYDAFRERYPDAQLDPNYVLKPNGLKPVSRRARHGKKRGVVEDHEPTASASIDQGAGQDEDSTEEGPSPEDNHDSDDDTGKVDKGKGKGVLPGWYNNGE</sequence>
<dbReference type="EMBL" id="JAVRRD010000007">
    <property type="protein sequence ID" value="KAK5056512.1"/>
    <property type="molecule type" value="Genomic_DNA"/>
</dbReference>
<feature type="compositionally biased region" description="Basic and acidic residues" evidence="1">
    <location>
        <begin position="37"/>
        <end position="48"/>
    </location>
</feature>
<reference evidence="2 3" key="1">
    <citation type="submission" date="2023-08" db="EMBL/GenBank/DDBJ databases">
        <title>Black Yeasts Isolated from many extreme environments.</title>
        <authorList>
            <person name="Coleine C."/>
            <person name="Stajich J.E."/>
            <person name="Selbmann L."/>
        </authorList>
    </citation>
    <scope>NUCLEOTIDE SEQUENCE [LARGE SCALE GENOMIC DNA]</scope>
    <source>
        <strain evidence="2 3">CCFEE 5792</strain>
    </source>
</reference>